<evidence type="ECO:0000313" key="2">
    <source>
        <dbReference type="Proteomes" id="UP000249218"/>
    </source>
</evidence>
<proteinExistence type="predicted"/>
<gene>
    <name evidence="1" type="primary">HaOG203009</name>
    <name evidence="1" type="ORF">B5X24_HaOG203009</name>
</gene>
<accession>A0A2W1BVU3</accession>
<dbReference type="OrthoDB" id="6579237at2759"/>
<evidence type="ECO:0000313" key="1">
    <source>
        <dbReference type="EMBL" id="PZC77765.1"/>
    </source>
</evidence>
<protein>
    <submittedName>
        <fullName evidence="1">Uncharacterized protein</fullName>
    </submittedName>
</protein>
<organism evidence="1 2">
    <name type="scientific">Helicoverpa armigera</name>
    <name type="common">Cotton bollworm</name>
    <name type="synonym">Heliothis armigera</name>
    <dbReference type="NCBI Taxonomy" id="29058"/>
    <lineage>
        <taxon>Eukaryota</taxon>
        <taxon>Metazoa</taxon>
        <taxon>Ecdysozoa</taxon>
        <taxon>Arthropoda</taxon>
        <taxon>Hexapoda</taxon>
        <taxon>Insecta</taxon>
        <taxon>Pterygota</taxon>
        <taxon>Neoptera</taxon>
        <taxon>Endopterygota</taxon>
        <taxon>Lepidoptera</taxon>
        <taxon>Glossata</taxon>
        <taxon>Ditrysia</taxon>
        <taxon>Noctuoidea</taxon>
        <taxon>Noctuidae</taxon>
        <taxon>Heliothinae</taxon>
        <taxon>Helicoverpa</taxon>
    </lineage>
</organism>
<dbReference type="Proteomes" id="UP000249218">
    <property type="component" value="Unassembled WGS sequence"/>
</dbReference>
<keyword evidence="2" id="KW-1185">Reference proteome</keyword>
<dbReference type="AlphaFoldDB" id="A0A2W1BVU3"/>
<reference evidence="1 2" key="1">
    <citation type="journal article" date="2017" name="BMC Biol.">
        <title>Genomic innovations, transcriptional plasticity and gene loss underlying the evolution and divergence of two highly polyphagous and invasive Helicoverpa pest species.</title>
        <authorList>
            <person name="Pearce S.L."/>
            <person name="Clarke D.F."/>
            <person name="East P.D."/>
            <person name="Elfekih S."/>
            <person name="Gordon K.H."/>
            <person name="Jermiin L.S."/>
            <person name="McGaughran A."/>
            <person name="Oakeshott J.G."/>
            <person name="Papanikolaou A."/>
            <person name="Perera O.P."/>
            <person name="Rane R.V."/>
            <person name="Richards S."/>
            <person name="Tay W.T."/>
            <person name="Walsh T.K."/>
            <person name="Anderson A."/>
            <person name="Anderson C.J."/>
            <person name="Asgari S."/>
            <person name="Board P.G."/>
            <person name="Bretschneider A."/>
            <person name="Campbell P.M."/>
            <person name="Chertemps T."/>
            <person name="Christeller J.T."/>
            <person name="Coppin C.W."/>
            <person name="Downes S.J."/>
            <person name="Duan G."/>
            <person name="Farnsworth C.A."/>
            <person name="Good R.T."/>
            <person name="Han L.B."/>
            <person name="Han Y.C."/>
            <person name="Hatje K."/>
            <person name="Horne I."/>
            <person name="Huang Y.P."/>
            <person name="Hughes D.S."/>
            <person name="Jacquin-Joly E."/>
            <person name="James W."/>
            <person name="Jhangiani S."/>
            <person name="Kollmar M."/>
            <person name="Kuwar S.S."/>
            <person name="Li S."/>
            <person name="Liu N.Y."/>
            <person name="Maibeche M.T."/>
            <person name="Miller J.R."/>
            <person name="Montagne N."/>
            <person name="Perry T."/>
            <person name="Qu J."/>
            <person name="Song S.V."/>
            <person name="Sutton G.G."/>
            <person name="Vogel H."/>
            <person name="Walenz B.P."/>
            <person name="Xu W."/>
            <person name="Zhang H.J."/>
            <person name="Zou Z."/>
            <person name="Batterham P."/>
            <person name="Edwards O.R."/>
            <person name="Feyereisen R."/>
            <person name="Gibbs R.A."/>
            <person name="Heckel D.G."/>
            <person name="McGrath A."/>
            <person name="Robin C."/>
            <person name="Scherer S.E."/>
            <person name="Worley K.C."/>
            <person name="Wu Y.D."/>
        </authorList>
    </citation>
    <scope>NUCLEOTIDE SEQUENCE [LARGE SCALE GENOMIC DNA]</scope>
    <source>
        <strain evidence="1">Harm_GR_Male_#8</strain>
        <tissue evidence="1">Whole organism</tissue>
    </source>
</reference>
<sequence>MLSNKVTSKKWISEETPDEEELFAHCREMEMVCFAVTKVILDSDNKWKGALGKNNSHSLSNRNYIMELVNIQVLDQIIEYLTKLVKSFYKLKPKLARLKKDNGLLLSKYDHIFDKLCSIRFVMLQAIHGLINTILNTCLHREDSRKMIESCLR</sequence>
<dbReference type="EMBL" id="KZ149920">
    <property type="protein sequence ID" value="PZC77765.1"/>
    <property type="molecule type" value="Genomic_DNA"/>
</dbReference>
<name>A0A2W1BVU3_HELAM</name>